<feature type="transmembrane region" description="Helical" evidence="8">
    <location>
        <begin position="62"/>
        <end position="82"/>
    </location>
</feature>
<evidence type="ECO:0000256" key="4">
    <source>
        <dbReference type="ARBA" id="ARBA00022679"/>
    </source>
</evidence>
<feature type="transmembrane region" description="Helical" evidence="8">
    <location>
        <begin position="373"/>
        <end position="392"/>
    </location>
</feature>
<name>A0A501WQA0_9RHOB</name>
<accession>A0A501WQA0</accession>
<feature type="transmembrane region" description="Helical" evidence="8">
    <location>
        <begin position="167"/>
        <end position="187"/>
    </location>
</feature>
<evidence type="ECO:0000256" key="1">
    <source>
        <dbReference type="ARBA" id="ARBA00004651"/>
    </source>
</evidence>
<evidence type="ECO:0000256" key="8">
    <source>
        <dbReference type="SAM" id="Phobius"/>
    </source>
</evidence>
<keyword evidence="4" id="KW-0808">Transferase</keyword>
<keyword evidence="7 8" id="KW-0472">Membrane</keyword>
<keyword evidence="2" id="KW-1003">Cell membrane</keyword>
<sequence>MTGAPKIRDRTWIALLAFGLVAVLGVFARPVLPVDETRYLAVAWETWLHGNWLVPRLNGAPYAHKPPLLFWLINLVWSMTGVSDIPARLVAPAAGFASIWATSRLARALWPGDPGIGGRAAMILAGTSVFTLYAGLTMFDTLLGLAVLGGVFAILRGGQTRRGWIGLGVALAAGGIAKGPVILIHLLPVALAAPLWAGIPARRMLTGLGLAIATGVALIALWLVPAAVLGGPEYRAAVLWTQTAGRVSSSLGHARPWWFFLPLVPALLWPFGWSPTLWRRLAGLAPRTDRSLRLPLIWAGSALVLFSIVSGKQAHYLVPTLPAVALILARAAGETRFPARLAAAPLVVIGLACLGAALGLVGGDAAILLRPRLLAALIGLGFLGCAWLAWRLRGTDLLWVGLLPLVLVNLLFLYGAPGRIYDPVPIASFIAPADGAGIAVLGDEYNGEFTFAARLRNPVATLTPDAAGAWLAADPGRVLVARRDRPAPAGEPAFGVVYRGHPYGVWRGSQASAAK</sequence>
<keyword evidence="3" id="KW-0328">Glycosyltransferase</keyword>
<evidence type="ECO:0000256" key="3">
    <source>
        <dbReference type="ARBA" id="ARBA00022676"/>
    </source>
</evidence>
<feature type="transmembrane region" description="Helical" evidence="8">
    <location>
        <begin position="130"/>
        <end position="155"/>
    </location>
</feature>
<feature type="transmembrane region" description="Helical" evidence="8">
    <location>
        <begin position="207"/>
        <end position="229"/>
    </location>
</feature>
<dbReference type="Proteomes" id="UP000319255">
    <property type="component" value="Unassembled WGS sequence"/>
</dbReference>
<feature type="transmembrane region" description="Helical" evidence="8">
    <location>
        <begin position="292"/>
        <end position="309"/>
    </location>
</feature>
<dbReference type="AlphaFoldDB" id="A0A501WQA0"/>
<comment type="subcellular location">
    <subcellularLocation>
        <location evidence="1">Cell membrane</location>
        <topology evidence="1">Multi-pass membrane protein</topology>
    </subcellularLocation>
</comment>
<dbReference type="Pfam" id="PF13231">
    <property type="entry name" value="PMT_2"/>
    <property type="match status" value="1"/>
</dbReference>
<dbReference type="EMBL" id="VFRP01000008">
    <property type="protein sequence ID" value="TPE51032.1"/>
    <property type="molecule type" value="Genomic_DNA"/>
</dbReference>
<proteinExistence type="predicted"/>
<dbReference type="PANTHER" id="PTHR33908:SF11">
    <property type="entry name" value="MEMBRANE PROTEIN"/>
    <property type="match status" value="1"/>
</dbReference>
<feature type="transmembrane region" description="Helical" evidence="8">
    <location>
        <begin position="256"/>
        <end position="272"/>
    </location>
</feature>
<evidence type="ECO:0000256" key="2">
    <source>
        <dbReference type="ARBA" id="ARBA00022475"/>
    </source>
</evidence>
<dbReference type="GO" id="GO:0009103">
    <property type="term" value="P:lipopolysaccharide biosynthetic process"/>
    <property type="evidence" value="ECO:0007669"/>
    <property type="project" value="UniProtKB-ARBA"/>
</dbReference>
<dbReference type="PANTHER" id="PTHR33908">
    <property type="entry name" value="MANNOSYLTRANSFERASE YKCB-RELATED"/>
    <property type="match status" value="1"/>
</dbReference>
<dbReference type="GO" id="GO:0005886">
    <property type="term" value="C:plasma membrane"/>
    <property type="evidence" value="ECO:0007669"/>
    <property type="project" value="UniProtKB-SubCell"/>
</dbReference>
<keyword evidence="11" id="KW-1185">Reference proteome</keyword>
<organism evidence="10 11">
    <name type="scientific">Amaricoccus solimangrovi</name>
    <dbReference type="NCBI Taxonomy" id="2589815"/>
    <lineage>
        <taxon>Bacteria</taxon>
        <taxon>Pseudomonadati</taxon>
        <taxon>Pseudomonadota</taxon>
        <taxon>Alphaproteobacteria</taxon>
        <taxon>Rhodobacterales</taxon>
        <taxon>Paracoccaceae</taxon>
        <taxon>Amaricoccus</taxon>
    </lineage>
</organism>
<feature type="transmembrane region" description="Helical" evidence="8">
    <location>
        <begin position="339"/>
        <end position="361"/>
    </location>
</feature>
<gene>
    <name evidence="10" type="ORF">FJM51_10385</name>
</gene>
<keyword evidence="5 8" id="KW-0812">Transmembrane</keyword>
<evidence type="ECO:0000259" key="9">
    <source>
        <dbReference type="Pfam" id="PF13231"/>
    </source>
</evidence>
<evidence type="ECO:0000256" key="7">
    <source>
        <dbReference type="ARBA" id="ARBA00023136"/>
    </source>
</evidence>
<protein>
    <recommendedName>
        <fullName evidence="9">Glycosyltransferase RgtA/B/C/D-like domain-containing protein</fullName>
    </recommendedName>
</protein>
<dbReference type="OrthoDB" id="9810951at2"/>
<feature type="domain" description="Glycosyltransferase RgtA/B/C/D-like" evidence="9">
    <location>
        <begin position="64"/>
        <end position="213"/>
    </location>
</feature>
<feature type="transmembrane region" description="Helical" evidence="8">
    <location>
        <begin position="316"/>
        <end position="333"/>
    </location>
</feature>
<evidence type="ECO:0000256" key="6">
    <source>
        <dbReference type="ARBA" id="ARBA00022989"/>
    </source>
</evidence>
<feature type="transmembrane region" description="Helical" evidence="8">
    <location>
        <begin position="398"/>
        <end position="416"/>
    </location>
</feature>
<dbReference type="RefSeq" id="WP_140454063.1">
    <property type="nucleotide sequence ID" value="NZ_VFRP01000008.1"/>
</dbReference>
<evidence type="ECO:0000256" key="5">
    <source>
        <dbReference type="ARBA" id="ARBA00022692"/>
    </source>
</evidence>
<evidence type="ECO:0000313" key="11">
    <source>
        <dbReference type="Proteomes" id="UP000319255"/>
    </source>
</evidence>
<comment type="caution">
    <text evidence="10">The sequence shown here is derived from an EMBL/GenBank/DDBJ whole genome shotgun (WGS) entry which is preliminary data.</text>
</comment>
<dbReference type="InterPro" id="IPR050297">
    <property type="entry name" value="LipidA_mod_glycosyltrf_83"/>
</dbReference>
<reference evidence="10 11" key="1">
    <citation type="submission" date="2019-06" db="EMBL/GenBank/DDBJ databases">
        <title>A novel bacterium of genus Amaricoccus, isolated from marine sediment.</title>
        <authorList>
            <person name="Huang H."/>
            <person name="Mo K."/>
            <person name="Hu Y."/>
        </authorList>
    </citation>
    <scope>NUCLEOTIDE SEQUENCE [LARGE SCALE GENOMIC DNA]</scope>
    <source>
        <strain evidence="10 11">HB172011</strain>
    </source>
</reference>
<keyword evidence="6 8" id="KW-1133">Transmembrane helix</keyword>
<dbReference type="InterPro" id="IPR038731">
    <property type="entry name" value="RgtA/B/C-like"/>
</dbReference>
<dbReference type="GO" id="GO:0016763">
    <property type="term" value="F:pentosyltransferase activity"/>
    <property type="evidence" value="ECO:0007669"/>
    <property type="project" value="TreeGrafter"/>
</dbReference>
<evidence type="ECO:0000313" key="10">
    <source>
        <dbReference type="EMBL" id="TPE51032.1"/>
    </source>
</evidence>